<evidence type="ECO:0008006" key="4">
    <source>
        <dbReference type="Google" id="ProtNLM"/>
    </source>
</evidence>
<feature type="transmembrane region" description="Helical" evidence="1">
    <location>
        <begin position="278"/>
        <end position="300"/>
    </location>
</feature>
<dbReference type="PATRIC" id="fig|1423730.4.peg.1801"/>
<accession>A0A0R2F6N0</accession>
<feature type="transmembrane region" description="Helical" evidence="1">
    <location>
        <begin position="362"/>
        <end position="390"/>
    </location>
</feature>
<dbReference type="Proteomes" id="UP000050865">
    <property type="component" value="Unassembled WGS sequence"/>
</dbReference>
<keyword evidence="1" id="KW-1133">Transmembrane helix</keyword>
<evidence type="ECO:0000313" key="2">
    <source>
        <dbReference type="EMBL" id="KRN23083.1"/>
    </source>
</evidence>
<feature type="transmembrane region" description="Helical" evidence="1">
    <location>
        <begin position="236"/>
        <end position="258"/>
    </location>
</feature>
<proteinExistence type="predicted"/>
<keyword evidence="1" id="KW-0812">Transmembrane</keyword>
<gene>
    <name evidence="2" type="ORF">FC75_GL001724</name>
</gene>
<keyword evidence="1" id="KW-0472">Membrane</keyword>
<sequence length="396" mass="43787">MFAQLKFDLKKNLFSSTNAVVYVAFMLLLLTTFFLALDQTDSTAREVDGAYQAALQSVTGTIKTLEKDHAKTAKQTAQLNQKYTQRDYLQEIMTLNASVSSPVPMNTPTELDQALLKYARYNLKKTRQGQTDGLVLIDHPDRPTDPTLLGQQKEVTFYRYLALHHLRELPLTQTDVPAAAYLPFQFLRHVSPLLILGVFALQLGQLFTTEKRTGTIRFMNNLPVNKLALLTARMGTVLVLTLPLFGLALLTVYLIVGFKFGWGNWQYPLVYSPDGRHVAIMTMAKFMGLLILILLAAVLFMMMLSALVSLFSGNFGVNLAVCAAVLLFGTNQVAGSSVGRGVARWLPSGYFDFSGVITHQTAWPILSIAGGIVVLLAWAAALYGLCAVIVSRRQRL</sequence>
<keyword evidence="3" id="KW-1185">Reference proteome</keyword>
<dbReference type="AlphaFoldDB" id="A0A0R2F6N0"/>
<feature type="transmembrane region" description="Helical" evidence="1">
    <location>
        <begin position="20"/>
        <end position="37"/>
    </location>
</feature>
<evidence type="ECO:0000256" key="1">
    <source>
        <dbReference type="SAM" id="Phobius"/>
    </source>
</evidence>
<evidence type="ECO:0000313" key="3">
    <source>
        <dbReference type="Proteomes" id="UP000050865"/>
    </source>
</evidence>
<reference evidence="2 3" key="1">
    <citation type="journal article" date="2015" name="Genome Announc.">
        <title>Expanding the biotechnology potential of lactobacilli through comparative genomics of 213 strains and associated genera.</title>
        <authorList>
            <person name="Sun Z."/>
            <person name="Harris H.M."/>
            <person name="McCann A."/>
            <person name="Guo C."/>
            <person name="Argimon S."/>
            <person name="Zhang W."/>
            <person name="Yang X."/>
            <person name="Jeffery I.B."/>
            <person name="Cooney J.C."/>
            <person name="Kagawa T.F."/>
            <person name="Liu W."/>
            <person name="Song Y."/>
            <person name="Salvetti E."/>
            <person name="Wrobel A."/>
            <person name="Rasinkangas P."/>
            <person name="Parkhill J."/>
            <person name="Rea M.C."/>
            <person name="O'Sullivan O."/>
            <person name="Ritari J."/>
            <person name="Douillard F.P."/>
            <person name="Paul Ross R."/>
            <person name="Yang R."/>
            <person name="Briner A.E."/>
            <person name="Felis G.E."/>
            <person name="de Vos W.M."/>
            <person name="Barrangou R."/>
            <person name="Klaenhammer T.R."/>
            <person name="Caufield P.W."/>
            <person name="Cui Y."/>
            <person name="Zhang H."/>
            <person name="O'Toole P.W."/>
        </authorList>
    </citation>
    <scope>NUCLEOTIDE SEQUENCE [LARGE SCALE GENOMIC DNA]</scope>
    <source>
        <strain evidence="2 3">DSM 22697</strain>
    </source>
</reference>
<dbReference type="EMBL" id="AYZJ01000029">
    <property type="protein sequence ID" value="KRN23083.1"/>
    <property type="molecule type" value="Genomic_DNA"/>
</dbReference>
<dbReference type="STRING" id="1423730.FC75_GL001724"/>
<dbReference type="RefSeq" id="WP_056989471.1">
    <property type="nucleotide sequence ID" value="NZ_AYZJ01000029.1"/>
</dbReference>
<comment type="caution">
    <text evidence="2">The sequence shown here is derived from an EMBL/GenBank/DDBJ whole genome shotgun (WGS) entry which is preliminary data.</text>
</comment>
<name>A0A0R2F6N0_9LACO</name>
<organism evidence="2 3">
    <name type="scientific">Lacticaseibacillus camelliae DSM 22697 = JCM 13995</name>
    <dbReference type="NCBI Taxonomy" id="1423730"/>
    <lineage>
        <taxon>Bacteria</taxon>
        <taxon>Bacillati</taxon>
        <taxon>Bacillota</taxon>
        <taxon>Bacilli</taxon>
        <taxon>Lactobacillales</taxon>
        <taxon>Lactobacillaceae</taxon>
        <taxon>Lacticaseibacillus</taxon>
    </lineage>
</organism>
<protein>
    <recommendedName>
        <fullName evidence="4">ABC transporter permease</fullName>
    </recommendedName>
</protein>
<feature type="transmembrane region" description="Helical" evidence="1">
    <location>
        <begin position="307"/>
        <end position="328"/>
    </location>
</feature>